<dbReference type="AlphaFoldDB" id="A0A229FUG2"/>
<evidence type="ECO:0000313" key="8">
    <source>
        <dbReference type="Proteomes" id="UP000215188"/>
    </source>
</evidence>
<keyword evidence="2" id="KW-1003">Cell membrane</keyword>
<accession>A0A229FUG2</accession>
<dbReference type="InterPro" id="IPR001123">
    <property type="entry name" value="LeuE-type"/>
</dbReference>
<organism evidence="7 8">
    <name type="scientific">Polynucleobacter cosmopolitanus</name>
    <dbReference type="NCBI Taxonomy" id="351345"/>
    <lineage>
        <taxon>Bacteria</taxon>
        <taxon>Pseudomonadati</taxon>
        <taxon>Pseudomonadota</taxon>
        <taxon>Betaproteobacteria</taxon>
        <taxon>Burkholderiales</taxon>
        <taxon>Burkholderiaceae</taxon>
        <taxon>Polynucleobacter</taxon>
    </lineage>
</organism>
<dbReference type="GO" id="GO:0015171">
    <property type="term" value="F:amino acid transmembrane transporter activity"/>
    <property type="evidence" value="ECO:0007669"/>
    <property type="project" value="TreeGrafter"/>
</dbReference>
<evidence type="ECO:0000256" key="3">
    <source>
        <dbReference type="ARBA" id="ARBA00022692"/>
    </source>
</evidence>
<dbReference type="PIRSF" id="PIRSF006324">
    <property type="entry name" value="LeuE"/>
    <property type="match status" value="1"/>
</dbReference>
<dbReference type="PANTHER" id="PTHR30086">
    <property type="entry name" value="ARGININE EXPORTER PROTEIN ARGO"/>
    <property type="match status" value="1"/>
</dbReference>
<keyword evidence="4 6" id="KW-1133">Transmembrane helix</keyword>
<comment type="caution">
    <text evidence="7">The sequence shown here is derived from an EMBL/GenBank/DDBJ whole genome shotgun (WGS) entry which is preliminary data.</text>
</comment>
<protein>
    <submittedName>
        <fullName evidence="7">Lysine transporter LysE</fullName>
    </submittedName>
</protein>
<keyword evidence="5 6" id="KW-0472">Membrane</keyword>
<feature type="transmembrane region" description="Helical" evidence="6">
    <location>
        <begin position="115"/>
        <end position="136"/>
    </location>
</feature>
<dbReference type="PANTHER" id="PTHR30086:SF20">
    <property type="entry name" value="ARGININE EXPORTER PROTEIN ARGO-RELATED"/>
    <property type="match status" value="1"/>
</dbReference>
<dbReference type="EMBL" id="NJGG01000002">
    <property type="protein sequence ID" value="OXL15039.1"/>
    <property type="molecule type" value="Genomic_DNA"/>
</dbReference>
<feature type="transmembrane region" description="Helical" evidence="6">
    <location>
        <begin position="6"/>
        <end position="29"/>
    </location>
</feature>
<feature type="transmembrane region" description="Helical" evidence="6">
    <location>
        <begin position="73"/>
        <end position="94"/>
    </location>
</feature>
<evidence type="ECO:0000313" key="7">
    <source>
        <dbReference type="EMBL" id="OXL15039.1"/>
    </source>
</evidence>
<keyword evidence="3 6" id="KW-0812">Transmembrane</keyword>
<evidence type="ECO:0000256" key="1">
    <source>
        <dbReference type="ARBA" id="ARBA00004651"/>
    </source>
</evidence>
<feature type="transmembrane region" description="Helical" evidence="6">
    <location>
        <begin position="148"/>
        <end position="169"/>
    </location>
</feature>
<feature type="transmembrane region" description="Helical" evidence="6">
    <location>
        <begin position="41"/>
        <end position="67"/>
    </location>
</feature>
<evidence type="ECO:0000256" key="6">
    <source>
        <dbReference type="SAM" id="Phobius"/>
    </source>
</evidence>
<dbReference type="OrthoDB" id="9804822at2"/>
<evidence type="ECO:0000256" key="5">
    <source>
        <dbReference type="ARBA" id="ARBA00023136"/>
    </source>
</evidence>
<feature type="transmembrane region" description="Helical" evidence="6">
    <location>
        <begin position="189"/>
        <end position="208"/>
    </location>
</feature>
<name>A0A229FUG2_9BURK</name>
<dbReference type="GO" id="GO:0005886">
    <property type="term" value="C:plasma membrane"/>
    <property type="evidence" value="ECO:0007669"/>
    <property type="project" value="UniProtKB-SubCell"/>
</dbReference>
<dbReference type="Proteomes" id="UP000215188">
    <property type="component" value="Unassembled WGS sequence"/>
</dbReference>
<reference evidence="7 8" key="1">
    <citation type="submission" date="2017-06" db="EMBL/GenBank/DDBJ databases">
        <title>Reclassification of a Polynucleobacter cosmopolitanus strain isolated from tropical Lake Victoria as Polynucleobacter victoriensis comb. nov.</title>
        <authorList>
            <person name="Hahn M.W."/>
        </authorList>
    </citation>
    <scope>NUCLEOTIDE SEQUENCE [LARGE SCALE GENOMIC DNA]</scope>
    <source>
        <strain evidence="7 8">MWH-MoIso2</strain>
    </source>
</reference>
<sequence length="209" mass="22629">MVTLSQIFAFLITAVILTVTPGPDNLMVLGISLSKGRRLGIIFGIGCSLGCLSHALIAMLGVGIIIISSPNLFAMLKFLGGAYLIYLGASILLTHKYGKLSEQKTTHYQDASLTFVKGLLASSINPKVALFFISFLPQFVVPHQGDVAIQLGLLSILFITQAIFIFSLIAYFSGSIGNILRRNPKTSLWLNRISGSLLVLLGIRTWFIV</sequence>
<dbReference type="Pfam" id="PF01810">
    <property type="entry name" value="LysE"/>
    <property type="match status" value="1"/>
</dbReference>
<proteinExistence type="predicted"/>
<gene>
    <name evidence="7" type="ORF">AOC33_06930</name>
</gene>
<evidence type="ECO:0000256" key="2">
    <source>
        <dbReference type="ARBA" id="ARBA00022475"/>
    </source>
</evidence>
<dbReference type="RefSeq" id="WP_089516120.1">
    <property type="nucleotide sequence ID" value="NZ_NJGG01000002.1"/>
</dbReference>
<keyword evidence="8" id="KW-1185">Reference proteome</keyword>
<comment type="subcellular location">
    <subcellularLocation>
        <location evidence="1">Cell membrane</location>
        <topology evidence="1">Multi-pass membrane protein</topology>
    </subcellularLocation>
</comment>
<evidence type="ECO:0000256" key="4">
    <source>
        <dbReference type="ARBA" id="ARBA00022989"/>
    </source>
</evidence>